<feature type="compositionally biased region" description="Basic and acidic residues" evidence="1">
    <location>
        <begin position="19"/>
        <end position="28"/>
    </location>
</feature>
<name>A0ABR1JPV5_9AGAR</name>
<keyword evidence="3" id="KW-1185">Reference proteome</keyword>
<evidence type="ECO:0000256" key="1">
    <source>
        <dbReference type="SAM" id="MobiDB-lite"/>
    </source>
</evidence>
<evidence type="ECO:0000313" key="3">
    <source>
        <dbReference type="Proteomes" id="UP001498398"/>
    </source>
</evidence>
<accession>A0ABR1JPV5</accession>
<feature type="compositionally biased region" description="Acidic residues" evidence="1">
    <location>
        <begin position="453"/>
        <end position="482"/>
    </location>
</feature>
<protein>
    <submittedName>
        <fullName evidence="2">Uncharacterized protein</fullName>
    </submittedName>
</protein>
<feature type="region of interest" description="Disordered" evidence="1">
    <location>
        <begin position="412"/>
        <end position="482"/>
    </location>
</feature>
<proteinExistence type="predicted"/>
<gene>
    <name evidence="2" type="ORF">VKT23_005363</name>
</gene>
<sequence>MYHTVELLREAQKRKRRSRNSDGSDPHVRKFNNQTIKTHALGDFPWAIKYFGTADGWDTRIGENLHQSVKEWYDRTNKQDHTAQIARHEKRTRVLNNLRQRNQIHTRKKIAIAMSEEEPLPYSNPEAKVHMASGKRFFLDLDEVELLSNTDMALKDFEFKLKIHVLHQLFDGSGNTEFCEDDLNALSFENNRLYRHKVVRINHTTYDLRRDQDSINPRTHADIIALAPQGNHHPFIYGRVVGVFHANVRVQKTNKFREIKHQRVEFLYICWFEYDHTFAAGWKAKRLPRIHFLHAHDPRAFDFIDPMDVLRGVHLIPAFDHGGTQDYLAADSIARQYEAPTLTGPRAVETDDWIYYYVNIFSDSDMTMLFLGSGIGHQHLFDYLEPFADDAELDDLELPKYSSDGEEFSAVEAEISSKDEDFNSDGGVQDRNSDTDTDLESEAENDQAVLGSDESDAEYSDEEFELGPEDGEAPDEGDDEFV</sequence>
<feature type="region of interest" description="Disordered" evidence="1">
    <location>
        <begin position="10"/>
        <end position="30"/>
    </location>
</feature>
<feature type="compositionally biased region" description="Acidic residues" evidence="1">
    <location>
        <begin position="435"/>
        <end position="445"/>
    </location>
</feature>
<dbReference type="Proteomes" id="UP001498398">
    <property type="component" value="Unassembled WGS sequence"/>
</dbReference>
<reference evidence="2 3" key="1">
    <citation type="submission" date="2024-01" db="EMBL/GenBank/DDBJ databases">
        <title>A draft genome for the cacao thread blight pathogen Marasmiellus scandens.</title>
        <authorList>
            <person name="Baruah I.K."/>
            <person name="Leung J."/>
            <person name="Bukari Y."/>
            <person name="Amoako-Attah I."/>
            <person name="Meinhardt L.W."/>
            <person name="Bailey B.A."/>
            <person name="Cohen S.P."/>
        </authorList>
    </citation>
    <scope>NUCLEOTIDE SEQUENCE [LARGE SCALE GENOMIC DNA]</scope>
    <source>
        <strain evidence="2 3">GH-19</strain>
    </source>
</reference>
<evidence type="ECO:0000313" key="2">
    <source>
        <dbReference type="EMBL" id="KAK7465385.1"/>
    </source>
</evidence>
<organism evidence="2 3">
    <name type="scientific">Marasmiellus scandens</name>
    <dbReference type="NCBI Taxonomy" id="2682957"/>
    <lineage>
        <taxon>Eukaryota</taxon>
        <taxon>Fungi</taxon>
        <taxon>Dikarya</taxon>
        <taxon>Basidiomycota</taxon>
        <taxon>Agaricomycotina</taxon>
        <taxon>Agaricomycetes</taxon>
        <taxon>Agaricomycetidae</taxon>
        <taxon>Agaricales</taxon>
        <taxon>Marasmiineae</taxon>
        <taxon>Omphalotaceae</taxon>
        <taxon>Marasmiellus</taxon>
    </lineage>
</organism>
<comment type="caution">
    <text evidence="2">The sequence shown here is derived from an EMBL/GenBank/DDBJ whole genome shotgun (WGS) entry which is preliminary data.</text>
</comment>
<dbReference type="EMBL" id="JBANRG010000006">
    <property type="protein sequence ID" value="KAK7465385.1"/>
    <property type="molecule type" value="Genomic_DNA"/>
</dbReference>